<evidence type="ECO:0000256" key="3">
    <source>
        <dbReference type="SAM" id="Phobius"/>
    </source>
</evidence>
<sequence length="392" mass="43637">MAPLSRQRNQAYFMNGLGHGQDQDERIEQQVRADRLHQLFRQSFAAIFGSYLAAAMLCWLCWDRLDQPIMLVWLAALGVSSLLRILMFMEWFRCPNSERLPARWERRYWITLVLSAGIWGGGAFALIPTDDRLSQVLVMLFTVGMSVAAVSCYSAYRYMTVVSISLVLMPCTVWLLLQPSSMQVGVAIAVLVFSTFVFSATRKLSDALEKAFRLTRQMERAHSISTRAAQTDELTGLMNRRAFFERAQALYAQCRHHQQPLCALMLDMDHFKQINDTYGHQAGHQAGDQVLRQIGAVISTSFRQADVYGRLGGEEFAVLLPNTSLETARAIAEQLIASIAGMAAEPVKGLSASLGVASTHPGQQDLHGLMNTADKALYRAKALGRNQVAVAE</sequence>
<evidence type="ECO:0000313" key="5">
    <source>
        <dbReference type="EMBL" id="UZW21239.1"/>
    </source>
</evidence>
<dbReference type="InterPro" id="IPR000160">
    <property type="entry name" value="GGDEF_dom"/>
</dbReference>
<feature type="transmembrane region" description="Helical" evidence="3">
    <location>
        <begin position="133"/>
        <end position="151"/>
    </location>
</feature>
<dbReference type="Pfam" id="PF00990">
    <property type="entry name" value="GGDEF"/>
    <property type="match status" value="1"/>
</dbReference>
<dbReference type="SUPFAM" id="SSF55073">
    <property type="entry name" value="Nucleotide cyclase"/>
    <property type="match status" value="1"/>
</dbReference>
<comment type="catalytic activity">
    <reaction evidence="2">
        <text>2 GTP = 3',3'-c-di-GMP + 2 diphosphate</text>
        <dbReference type="Rhea" id="RHEA:24898"/>
        <dbReference type="ChEBI" id="CHEBI:33019"/>
        <dbReference type="ChEBI" id="CHEBI:37565"/>
        <dbReference type="ChEBI" id="CHEBI:58805"/>
        <dbReference type="EC" id="2.7.7.65"/>
    </reaction>
</comment>
<feature type="transmembrane region" description="Helical" evidence="3">
    <location>
        <begin position="183"/>
        <end position="201"/>
    </location>
</feature>
<evidence type="ECO:0000259" key="4">
    <source>
        <dbReference type="PROSITE" id="PS50887"/>
    </source>
</evidence>
<evidence type="ECO:0000313" key="6">
    <source>
        <dbReference type="Proteomes" id="UP001164116"/>
    </source>
</evidence>
<dbReference type="GO" id="GO:0052621">
    <property type="term" value="F:diguanylate cyclase activity"/>
    <property type="evidence" value="ECO:0007669"/>
    <property type="project" value="UniProtKB-EC"/>
</dbReference>
<feature type="domain" description="GGDEF" evidence="4">
    <location>
        <begin position="259"/>
        <end position="392"/>
    </location>
</feature>
<accession>A0ABY6QMM6</accession>
<keyword evidence="5" id="KW-0808">Transferase</keyword>
<organism evidence="5 6">
    <name type="scientific">Pseudomonas quebecensis</name>
    <dbReference type="NCBI Taxonomy" id="2995174"/>
    <lineage>
        <taxon>Bacteria</taxon>
        <taxon>Pseudomonadati</taxon>
        <taxon>Pseudomonadota</taxon>
        <taxon>Gammaproteobacteria</taxon>
        <taxon>Pseudomonadales</taxon>
        <taxon>Pseudomonadaceae</taxon>
        <taxon>Pseudomonas</taxon>
    </lineage>
</organism>
<protein>
    <recommendedName>
        <fullName evidence="1">diguanylate cyclase</fullName>
        <ecNumber evidence="1">2.7.7.65</ecNumber>
    </recommendedName>
</protein>
<keyword evidence="3" id="KW-0812">Transmembrane</keyword>
<proteinExistence type="predicted"/>
<dbReference type="EC" id="2.7.7.65" evidence="1"/>
<dbReference type="Gene3D" id="3.30.70.270">
    <property type="match status" value="1"/>
</dbReference>
<keyword evidence="3" id="KW-0472">Membrane</keyword>
<keyword evidence="6" id="KW-1185">Reference proteome</keyword>
<dbReference type="NCBIfam" id="TIGR00254">
    <property type="entry name" value="GGDEF"/>
    <property type="match status" value="1"/>
</dbReference>
<dbReference type="CDD" id="cd01949">
    <property type="entry name" value="GGDEF"/>
    <property type="match status" value="1"/>
</dbReference>
<dbReference type="Proteomes" id="UP001164116">
    <property type="component" value="Chromosome"/>
</dbReference>
<dbReference type="EMBL" id="CP112866">
    <property type="protein sequence ID" value="UZW21239.1"/>
    <property type="molecule type" value="Genomic_DNA"/>
</dbReference>
<feature type="transmembrane region" description="Helical" evidence="3">
    <location>
        <begin position="158"/>
        <end position="177"/>
    </location>
</feature>
<dbReference type="PANTHER" id="PTHR45138:SF9">
    <property type="entry name" value="DIGUANYLATE CYCLASE DGCM-RELATED"/>
    <property type="match status" value="1"/>
</dbReference>
<keyword evidence="5" id="KW-0548">Nucleotidyltransferase</keyword>
<dbReference type="PANTHER" id="PTHR45138">
    <property type="entry name" value="REGULATORY COMPONENTS OF SENSORY TRANSDUCTION SYSTEM"/>
    <property type="match status" value="1"/>
</dbReference>
<dbReference type="RefSeq" id="WP_266249060.1">
    <property type="nucleotide sequence ID" value="NZ_CP112866.1"/>
</dbReference>
<dbReference type="SMART" id="SM00267">
    <property type="entry name" value="GGDEF"/>
    <property type="match status" value="1"/>
</dbReference>
<dbReference type="InterPro" id="IPR043128">
    <property type="entry name" value="Rev_trsase/Diguanyl_cyclase"/>
</dbReference>
<evidence type="ECO:0000256" key="2">
    <source>
        <dbReference type="ARBA" id="ARBA00034247"/>
    </source>
</evidence>
<dbReference type="PROSITE" id="PS50887">
    <property type="entry name" value="GGDEF"/>
    <property type="match status" value="1"/>
</dbReference>
<feature type="transmembrane region" description="Helical" evidence="3">
    <location>
        <begin position="108"/>
        <end position="127"/>
    </location>
</feature>
<reference evidence="5" key="1">
    <citation type="submission" date="2022-11" db="EMBL/GenBank/DDBJ databases">
        <title>Taxonomic description of a new Pseudomonas species.</title>
        <authorList>
            <person name="Tambong J.T."/>
        </authorList>
    </citation>
    <scope>NUCLEOTIDE SEQUENCE</scope>
    <source>
        <strain evidence="5">S1Bt42</strain>
    </source>
</reference>
<dbReference type="InterPro" id="IPR050469">
    <property type="entry name" value="Diguanylate_Cyclase"/>
</dbReference>
<keyword evidence="3" id="KW-1133">Transmembrane helix</keyword>
<feature type="transmembrane region" description="Helical" evidence="3">
    <location>
        <begin position="68"/>
        <end position="87"/>
    </location>
</feature>
<evidence type="ECO:0000256" key="1">
    <source>
        <dbReference type="ARBA" id="ARBA00012528"/>
    </source>
</evidence>
<name>A0ABY6QMM6_9PSED</name>
<feature type="transmembrane region" description="Helical" evidence="3">
    <location>
        <begin position="44"/>
        <end position="62"/>
    </location>
</feature>
<dbReference type="InterPro" id="IPR029787">
    <property type="entry name" value="Nucleotide_cyclase"/>
</dbReference>
<gene>
    <name evidence="5" type="ORF">OSC50_13140</name>
</gene>